<evidence type="ECO:0000313" key="1">
    <source>
        <dbReference type="EMBL" id="QJW89509.1"/>
    </source>
</evidence>
<gene>
    <name evidence="1" type="ORF">HNV11_09020</name>
</gene>
<dbReference type="KEGG" id="stae:HNV11_09020"/>
<dbReference type="RefSeq" id="WP_171739348.1">
    <property type="nucleotide sequence ID" value="NZ_CP053435.1"/>
</dbReference>
<sequence length="138" mass="15689">MTSHVFDIQPFELHQLLALYPNLGKNSDVGKIAVKVVEKYFSSLDPNATFTFNKKGIDVTVCYLSGTECFEVKGTVDQDIAWSKLKVSSRQCYDKLVNGMGLIRVTGIGQLRMKLHFLKYGEDFKLIPEPRWSVVKIR</sequence>
<proteinExistence type="predicted"/>
<name>A0A6M5Y6G2_9BACT</name>
<dbReference type="EMBL" id="CP053435">
    <property type="protein sequence ID" value="QJW89509.1"/>
    <property type="molecule type" value="Genomic_DNA"/>
</dbReference>
<evidence type="ECO:0008006" key="3">
    <source>
        <dbReference type="Google" id="ProtNLM"/>
    </source>
</evidence>
<protein>
    <recommendedName>
        <fullName evidence="3">DUF3883 domain-containing protein</fullName>
    </recommendedName>
</protein>
<dbReference type="AlphaFoldDB" id="A0A6M5Y6G2"/>
<organism evidence="1 2">
    <name type="scientific">Spirosoma taeanense</name>
    <dbReference type="NCBI Taxonomy" id="2735870"/>
    <lineage>
        <taxon>Bacteria</taxon>
        <taxon>Pseudomonadati</taxon>
        <taxon>Bacteroidota</taxon>
        <taxon>Cytophagia</taxon>
        <taxon>Cytophagales</taxon>
        <taxon>Cytophagaceae</taxon>
        <taxon>Spirosoma</taxon>
    </lineage>
</organism>
<keyword evidence="2" id="KW-1185">Reference proteome</keyword>
<dbReference type="Proteomes" id="UP000502756">
    <property type="component" value="Chromosome"/>
</dbReference>
<reference evidence="1 2" key="1">
    <citation type="submission" date="2020-05" db="EMBL/GenBank/DDBJ databases">
        <title>Genome sequencing of Spirosoma sp. TS118.</title>
        <authorList>
            <person name="Lee J.-H."/>
            <person name="Jeong S."/>
            <person name="Zhao L."/>
            <person name="Jung J.-H."/>
            <person name="Kim M.-K."/>
            <person name="Lim S."/>
        </authorList>
    </citation>
    <scope>NUCLEOTIDE SEQUENCE [LARGE SCALE GENOMIC DNA]</scope>
    <source>
        <strain evidence="1 2">TS118</strain>
    </source>
</reference>
<accession>A0A6M5Y6G2</accession>
<evidence type="ECO:0000313" key="2">
    <source>
        <dbReference type="Proteomes" id="UP000502756"/>
    </source>
</evidence>